<evidence type="ECO:0000313" key="6">
    <source>
        <dbReference type="Proteomes" id="UP000830729"/>
    </source>
</evidence>
<feature type="domain" description="Bacterioopsin transcriptional activator GAF and HTH associated" evidence="4">
    <location>
        <begin position="6"/>
        <end position="148"/>
    </location>
</feature>
<dbReference type="SUPFAM" id="SSF88659">
    <property type="entry name" value="Sigma3 and sigma4 domains of RNA polymerase sigma factors"/>
    <property type="match status" value="1"/>
</dbReference>
<sequence length="215" mass="24060">MSVLAAFTVTSDDFLLAWTLERVPEMRIEIERVAVEDESVTPYFWASGEDFEGFEAALDDDPTIEGSVTLEDHGDQRLYQVTWKRNARGIVYAVSEVDATILQATSDGTDWSVELLFPDDGAVSAFQDYAATHDLSFELRWLHDSAHPEAFGQYEVTDEQREALVTAYRQGYFSVPGEVSLGELADELDISKNAASARLHRGYANLVENTLIHDE</sequence>
<keyword evidence="1" id="KW-0805">Transcription regulation</keyword>
<dbReference type="PANTHER" id="PTHR34236">
    <property type="entry name" value="DIMETHYL SULFOXIDE REDUCTASE TRANSCRIPTIONAL ACTIVATOR"/>
    <property type="match status" value="1"/>
</dbReference>
<protein>
    <submittedName>
        <fullName evidence="5">Helix-turn-helix domain-containing protein</fullName>
    </submittedName>
</protein>
<organism evidence="5 6">
    <name type="scientific">Halorussus limi</name>
    <dbReference type="NCBI Taxonomy" id="2938695"/>
    <lineage>
        <taxon>Archaea</taxon>
        <taxon>Methanobacteriati</taxon>
        <taxon>Methanobacteriota</taxon>
        <taxon>Stenosarchaea group</taxon>
        <taxon>Halobacteria</taxon>
        <taxon>Halobacteriales</taxon>
        <taxon>Haladaptataceae</taxon>
        <taxon>Halorussus</taxon>
    </lineage>
</organism>
<dbReference type="Pfam" id="PF04967">
    <property type="entry name" value="HTH_10"/>
    <property type="match status" value="1"/>
</dbReference>
<evidence type="ECO:0000256" key="2">
    <source>
        <dbReference type="ARBA" id="ARBA00023163"/>
    </source>
</evidence>
<dbReference type="AlphaFoldDB" id="A0A8U0HQI4"/>
<evidence type="ECO:0000259" key="4">
    <source>
        <dbReference type="Pfam" id="PF15915"/>
    </source>
</evidence>
<dbReference type="PANTHER" id="PTHR34236:SF1">
    <property type="entry name" value="DIMETHYL SULFOXIDE REDUCTASE TRANSCRIPTIONAL ACTIVATOR"/>
    <property type="match status" value="1"/>
</dbReference>
<dbReference type="InterPro" id="IPR031803">
    <property type="entry name" value="BAT_GAF/HTH-assoc"/>
</dbReference>
<reference evidence="5 6" key="1">
    <citation type="submission" date="2022-04" db="EMBL/GenBank/DDBJ databases">
        <title>Diverse halophilic archaea isolated from saline environments.</title>
        <authorList>
            <person name="Cui H.-L."/>
        </authorList>
    </citation>
    <scope>NUCLEOTIDE SEQUENCE [LARGE SCALE GENOMIC DNA]</scope>
    <source>
        <strain evidence="5 6">XZYJT49</strain>
    </source>
</reference>
<dbReference type="InterPro" id="IPR007050">
    <property type="entry name" value="HTH_bacterioopsin"/>
</dbReference>
<evidence type="ECO:0000256" key="1">
    <source>
        <dbReference type="ARBA" id="ARBA00023015"/>
    </source>
</evidence>
<proteinExistence type="predicted"/>
<evidence type="ECO:0000259" key="3">
    <source>
        <dbReference type="Pfam" id="PF04967"/>
    </source>
</evidence>
<dbReference type="KEGG" id="halx:M0R89_10330"/>
<accession>A0A8U0HQI4</accession>
<evidence type="ECO:0000313" key="5">
    <source>
        <dbReference type="EMBL" id="UPV72944.1"/>
    </source>
</evidence>
<dbReference type="InterPro" id="IPR013324">
    <property type="entry name" value="RNA_pol_sigma_r3/r4-like"/>
</dbReference>
<name>A0A8U0HQI4_9EURY</name>
<dbReference type="Proteomes" id="UP000830729">
    <property type="component" value="Chromosome"/>
</dbReference>
<keyword evidence="6" id="KW-1185">Reference proteome</keyword>
<dbReference type="Pfam" id="PF15915">
    <property type="entry name" value="BAT"/>
    <property type="match status" value="1"/>
</dbReference>
<keyword evidence="2" id="KW-0804">Transcription</keyword>
<feature type="domain" description="HTH bat-type" evidence="3">
    <location>
        <begin position="157"/>
        <end position="206"/>
    </location>
</feature>
<dbReference type="EMBL" id="CP096659">
    <property type="protein sequence ID" value="UPV72944.1"/>
    <property type="molecule type" value="Genomic_DNA"/>
</dbReference>
<gene>
    <name evidence="5" type="ORF">M0R89_10330</name>
</gene>